<name>A0A813AX24_9DINO</name>
<organism evidence="3 4">
    <name type="scientific">Symbiodinium necroappetens</name>
    <dbReference type="NCBI Taxonomy" id="1628268"/>
    <lineage>
        <taxon>Eukaryota</taxon>
        <taxon>Sar</taxon>
        <taxon>Alveolata</taxon>
        <taxon>Dinophyceae</taxon>
        <taxon>Suessiales</taxon>
        <taxon>Symbiodiniaceae</taxon>
        <taxon>Symbiodinium</taxon>
    </lineage>
</organism>
<dbReference type="Proteomes" id="UP000601435">
    <property type="component" value="Unassembled WGS sequence"/>
</dbReference>
<sequence length="1144" mass="126856">LHDVAITRSRLRGRSEDLLFAEDPMLLRRLRRGLSFVESVGTGGDATLVRRGLPKFFDFHAQAMSDNLDGDSFSQKVCRSLVGSVKEAISSGSIIELSRLDKANGENAQVSYFTGTGQWVLCSKNVSLLAANAGELELPQWSDRRYRFARHVAELWFAQLSVLPEASRKLLEEMLASRTLVGEMIGGSGAHLVDYGALRRLQWFAIVPNYGDELCWPPSSSIAFLQQTGLPTVTLKIVGPGPFKSVEETLSALQETFMATEKSKLEDVGEGYVMYLASKSRKDDTGQVVNLAKMKSADYRLLRRMRDRAKLFAQRAGSMLVDDAVEEYRKEATSAGLSPEIINQRADSLARLCRMIFTEDLPPEVVDEQFLTLLQRAESFEGTRPGPKYLASAGSVFVFQAWAGRGEKEGLSTGSELAQSPEALQKGNLSTAWHDSTASRKRSFLNVNPQELEKLFLPARCMEEAPRKRRRSQDVMEEKQQQATTRLASSLRKRCRFLFWGWSDVHKDCPGQESDMAPACATRFESRMLERLKPHRPQVLSKLRSQAQRLWTLLPASQTCWLPTLPRMTQARALSTMVGSFGTPAKESAKLEPNPSSTMPWSGSTVIVVIPLGLPGMGKSSLLERLFHMGQQAAVKAYRQGKLEKPGDHGVEQPPKTLHSVATVSSDEFTGDELKMLGMDATARSSQDVVRCRRLAAGQYRRAIEDFFEEAAAADPEKLHLLLLDKNHPPSALRREAQVLQELSTKVGCRLCLKALAIQPSAEQSSAVSSDLLEEEEKHFGPWAYPWSPTILAECASRLLLRSSHDTLSGNETSLFVLLSFLRLHHRLAKLSDLGDTSIEVVEAPYISTGTLASWQGHSDAHPWHQLELRALFHQALLVMQKPFANEEPVRPLLSAIARLLLASGLRSPDAGSQSHHARDCAEKLWPSLLQPAAVPESTEPDVIPAVRYVALEVEPHHRTLEVSLQRLSDAMRIISDLSEEGEAFPSHLFTWPQALHVTTCYVGGGALPENQREILTKSKHLFWEAVAFDCLVTHLVGARGALAVAVVDEQRLRDSGLPIVDAQRPHITLCTRQPWQPRHSNDVLKAATPFLEDSVGAGTFARAARNTIRSREVLQLQVPALSKCMKPRLSDLSCSKFRASTTS</sequence>
<dbReference type="OrthoDB" id="340359at2759"/>
<feature type="domain" description="DUF7920" evidence="2">
    <location>
        <begin position="100"/>
        <end position="303"/>
    </location>
</feature>
<reference evidence="3" key="1">
    <citation type="submission" date="2021-02" db="EMBL/GenBank/DDBJ databases">
        <authorList>
            <person name="Dougan E. K."/>
            <person name="Rhodes N."/>
            <person name="Thang M."/>
            <person name="Chan C."/>
        </authorList>
    </citation>
    <scope>NUCLEOTIDE SEQUENCE</scope>
</reference>
<evidence type="ECO:0000313" key="3">
    <source>
        <dbReference type="EMBL" id="CAE7883709.1"/>
    </source>
</evidence>
<gene>
    <name evidence="3" type="ORF">SNEC2469_LOCUS29110</name>
</gene>
<proteinExistence type="predicted"/>
<dbReference type="Pfam" id="PF25536">
    <property type="entry name" value="DUF7920"/>
    <property type="match status" value="1"/>
</dbReference>
<evidence type="ECO:0000259" key="2">
    <source>
        <dbReference type="Pfam" id="PF25536"/>
    </source>
</evidence>
<dbReference type="PANTHER" id="PTHR38566:SF1">
    <property type="entry name" value="CHROMOSOME UNDETERMINED SCAFFOLD_18, WHOLE GENOME SHOTGUN SEQUENCE"/>
    <property type="match status" value="1"/>
</dbReference>
<dbReference type="EMBL" id="CAJNJA010064664">
    <property type="protein sequence ID" value="CAE7883709.1"/>
    <property type="molecule type" value="Genomic_DNA"/>
</dbReference>
<comment type="caution">
    <text evidence="3">The sequence shown here is derived from an EMBL/GenBank/DDBJ whole genome shotgun (WGS) entry which is preliminary data.</text>
</comment>
<accession>A0A813AX24</accession>
<keyword evidence="4" id="KW-1185">Reference proteome</keyword>
<feature type="non-terminal residue" evidence="3">
    <location>
        <position position="1"/>
    </location>
</feature>
<evidence type="ECO:0000313" key="4">
    <source>
        <dbReference type="Proteomes" id="UP000601435"/>
    </source>
</evidence>
<dbReference type="PANTHER" id="PTHR38566">
    <property type="entry name" value="RNA_LIG_T4_1 DOMAIN-CONTAINING PROTEIN"/>
    <property type="match status" value="1"/>
</dbReference>
<feature type="compositionally biased region" description="Basic and acidic residues" evidence="1">
    <location>
        <begin position="465"/>
        <end position="480"/>
    </location>
</feature>
<dbReference type="AlphaFoldDB" id="A0A813AX24"/>
<evidence type="ECO:0000256" key="1">
    <source>
        <dbReference type="SAM" id="MobiDB-lite"/>
    </source>
</evidence>
<protein>
    <recommendedName>
        <fullName evidence="2">DUF7920 domain-containing protein</fullName>
    </recommendedName>
</protein>
<dbReference type="InterPro" id="IPR057680">
    <property type="entry name" value="DUF7920"/>
</dbReference>
<feature type="region of interest" description="Disordered" evidence="1">
    <location>
        <begin position="465"/>
        <end position="484"/>
    </location>
</feature>